<dbReference type="Proteomes" id="UP000321337">
    <property type="component" value="Unassembled WGS sequence"/>
</dbReference>
<name>A0A512L6C4_9PROT</name>
<feature type="transmembrane region" description="Helical" evidence="7">
    <location>
        <begin position="174"/>
        <end position="192"/>
    </location>
</feature>
<evidence type="ECO:0000256" key="6">
    <source>
        <dbReference type="ARBA" id="ARBA00023136"/>
    </source>
</evidence>
<dbReference type="OrthoDB" id="8538786at2"/>
<keyword evidence="3" id="KW-1003">Cell membrane</keyword>
<comment type="caution">
    <text evidence="8">The sequence shown here is derived from an EMBL/GenBank/DDBJ whole genome shotgun (WGS) entry which is preliminary data.</text>
</comment>
<dbReference type="CDD" id="cd13127">
    <property type="entry name" value="MATE_tuaB_like"/>
    <property type="match status" value="1"/>
</dbReference>
<evidence type="ECO:0000256" key="5">
    <source>
        <dbReference type="ARBA" id="ARBA00022989"/>
    </source>
</evidence>
<dbReference type="AlphaFoldDB" id="A0A512L6C4"/>
<evidence type="ECO:0000313" key="9">
    <source>
        <dbReference type="Proteomes" id="UP000321337"/>
    </source>
</evidence>
<gene>
    <name evidence="8" type="ORF">TPL01_11550</name>
</gene>
<feature type="transmembrane region" description="Helical" evidence="7">
    <location>
        <begin position="444"/>
        <end position="464"/>
    </location>
</feature>
<evidence type="ECO:0000256" key="7">
    <source>
        <dbReference type="SAM" id="Phobius"/>
    </source>
</evidence>
<evidence type="ECO:0000256" key="2">
    <source>
        <dbReference type="ARBA" id="ARBA00007430"/>
    </source>
</evidence>
<feature type="transmembrane region" description="Helical" evidence="7">
    <location>
        <begin position="112"/>
        <end position="133"/>
    </location>
</feature>
<feature type="transmembrane region" description="Helical" evidence="7">
    <location>
        <begin position="353"/>
        <end position="372"/>
    </location>
</feature>
<dbReference type="PANTHER" id="PTHR30250:SF10">
    <property type="entry name" value="LIPOPOLYSACCHARIDE BIOSYNTHESIS PROTEIN WZXC"/>
    <property type="match status" value="1"/>
</dbReference>
<evidence type="ECO:0000256" key="1">
    <source>
        <dbReference type="ARBA" id="ARBA00004651"/>
    </source>
</evidence>
<feature type="transmembrane region" description="Helical" evidence="7">
    <location>
        <begin position="145"/>
        <end position="168"/>
    </location>
</feature>
<dbReference type="Pfam" id="PF13440">
    <property type="entry name" value="Polysacc_synt_3"/>
    <property type="match status" value="1"/>
</dbReference>
<dbReference type="RefSeq" id="WP_147071681.1">
    <property type="nucleotide sequence ID" value="NZ_AP021884.1"/>
</dbReference>
<feature type="transmembrane region" description="Helical" evidence="7">
    <location>
        <begin position="80"/>
        <end position="100"/>
    </location>
</feature>
<keyword evidence="9" id="KW-1185">Reference proteome</keyword>
<accession>A0A512L6C4</accession>
<feature type="transmembrane region" description="Helical" evidence="7">
    <location>
        <begin position="378"/>
        <end position="400"/>
    </location>
</feature>
<feature type="transmembrane region" description="Helical" evidence="7">
    <location>
        <begin position="231"/>
        <end position="249"/>
    </location>
</feature>
<comment type="similarity">
    <text evidence="2">Belongs to the polysaccharide synthase family.</text>
</comment>
<protein>
    <submittedName>
        <fullName evidence="8">Lipopolysaccharide biosynthesis protein</fullName>
    </submittedName>
</protein>
<organism evidence="8 9">
    <name type="scientific">Sulfuriferula plumbiphila</name>
    <dbReference type="NCBI Taxonomy" id="171865"/>
    <lineage>
        <taxon>Bacteria</taxon>
        <taxon>Pseudomonadati</taxon>
        <taxon>Pseudomonadota</taxon>
        <taxon>Betaproteobacteria</taxon>
        <taxon>Nitrosomonadales</taxon>
        <taxon>Sulfuricellaceae</taxon>
        <taxon>Sulfuriferula</taxon>
    </lineage>
</organism>
<feature type="transmembrane region" description="Helical" evidence="7">
    <location>
        <begin position="321"/>
        <end position="341"/>
    </location>
</feature>
<dbReference type="InterPro" id="IPR050833">
    <property type="entry name" value="Poly_Biosynth_Transport"/>
</dbReference>
<feature type="transmembrane region" description="Helical" evidence="7">
    <location>
        <begin position="46"/>
        <end position="68"/>
    </location>
</feature>
<keyword evidence="6 7" id="KW-0472">Membrane</keyword>
<feature type="transmembrane region" description="Helical" evidence="7">
    <location>
        <begin position="412"/>
        <end position="432"/>
    </location>
</feature>
<evidence type="ECO:0000256" key="3">
    <source>
        <dbReference type="ARBA" id="ARBA00022475"/>
    </source>
</evidence>
<feature type="transmembrane region" description="Helical" evidence="7">
    <location>
        <begin position="280"/>
        <end position="301"/>
    </location>
</feature>
<feature type="transmembrane region" description="Helical" evidence="7">
    <location>
        <begin position="208"/>
        <end position="225"/>
    </location>
</feature>
<sequence length="486" mass="52901">MNEHKVRVARSLIWTALESFGVSGVSLISVVVYARFLTPSELGVSAMALGVVQLLNIPVEVLFHDALVQRKEVTQRHFDTAYAISVLLGFLLLGLCWFGAEWFSELIGTPVIAPVLQWMSLSLPFMGFATAVTAQQRRAMEFRPLAIRSVAGRTLGGVTGIVMAIAGAGVWSLVAQQILTVAFSTIILWILASRRPSWRISGPESRELLSFGLFSTGVTFLAVSIQRVFTLMVGALLGTHIAGYFDLAFRVVHTARDLFFGAVSQLSLPMFSRLQDNRPVLAAAYSSAVQFTCVFMFPLFVGLAVCSAEMVMLFFGERWQAAIPILATVAVLTVEFFARAYSASMMNAAGRPSFPSLSVGIQVAFIVAGMLLIGRESYFWACGVWATRIVISTPVDMLMLKRATGLNVHDQIRGVPVLLICTMGMALAVLAVKHWLAPAWPVPVRLSLMVGVGALVYPALLWLADPALVRRIVAFTGEVRRKRAAA</sequence>
<proteinExistence type="inferred from homology"/>
<reference evidence="8 9" key="1">
    <citation type="submission" date="2019-07" db="EMBL/GenBank/DDBJ databases">
        <title>Whole genome shotgun sequence of Thiobacillus plumbophilus NBRC 107929.</title>
        <authorList>
            <person name="Hosoyama A."/>
            <person name="Uohara A."/>
            <person name="Ohji S."/>
            <person name="Ichikawa N."/>
        </authorList>
    </citation>
    <scope>NUCLEOTIDE SEQUENCE [LARGE SCALE GENOMIC DNA]</scope>
    <source>
        <strain evidence="8 9">NBRC 107929</strain>
    </source>
</reference>
<dbReference type="EMBL" id="BKAD01000010">
    <property type="protein sequence ID" value="GEP30017.1"/>
    <property type="molecule type" value="Genomic_DNA"/>
</dbReference>
<keyword evidence="4 7" id="KW-0812">Transmembrane</keyword>
<evidence type="ECO:0000313" key="8">
    <source>
        <dbReference type="EMBL" id="GEP30017.1"/>
    </source>
</evidence>
<keyword evidence="5 7" id="KW-1133">Transmembrane helix</keyword>
<evidence type="ECO:0000256" key="4">
    <source>
        <dbReference type="ARBA" id="ARBA00022692"/>
    </source>
</evidence>
<feature type="transmembrane region" description="Helical" evidence="7">
    <location>
        <begin position="12"/>
        <end position="34"/>
    </location>
</feature>
<dbReference type="PANTHER" id="PTHR30250">
    <property type="entry name" value="PST FAMILY PREDICTED COLANIC ACID TRANSPORTER"/>
    <property type="match status" value="1"/>
</dbReference>
<comment type="subcellular location">
    <subcellularLocation>
        <location evidence="1">Cell membrane</location>
        <topology evidence="1">Multi-pass membrane protein</topology>
    </subcellularLocation>
</comment>
<dbReference type="GO" id="GO:0005886">
    <property type="term" value="C:plasma membrane"/>
    <property type="evidence" value="ECO:0007669"/>
    <property type="project" value="UniProtKB-SubCell"/>
</dbReference>